<reference evidence="1 2" key="1">
    <citation type="submission" date="2019-01" db="EMBL/GenBank/DDBJ databases">
        <authorList>
            <person name="Sayadi A."/>
        </authorList>
    </citation>
    <scope>NUCLEOTIDE SEQUENCE [LARGE SCALE GENOMIC DNA]</scope>
</reference>
<keyword evidence="2" id="KW-1185">Reference proteome</keyword>
<dbReference type="Proteomes" id="UP000410492">
    <property type="component" value="Unassembled WGS sequence"/>
</dbReference>
<protein>
    <recommendedName>
        <fullName evidence="3">G-protein coupled receptors family 1 profile domain-containing protein</fullName>
    </recommendedName>
</protein>
<dbReference type="AlphaFoldDB" id="A0A653CTS9"/>
<evidence type="ECO:0000313" key="1">
    <source>
        <dbReference type="EMBL" id="VEN51304.1"/>
    </source>
</evidence>
<evidence type="ECO:0008006" key="3">
    <source>
        <dbReference type="Google" id="ProtNLM"/>
    </source>
</evidence>
<proteinExistence type="predicted"/>
<sequence length="72" mass="8204">MLAELIVRPITTVTSNIIMLAELIVRPYILAKQYIGLTSIIFFHDLLTMITTVTSNIIMLAELIVRPYILEK</sequence>
<gene>
    <name evidence="1" type="ORF">CALMAC_LOCUS11820</name>
</gene>
<organism evidence="1 2">
    <name type="scientific">Callosobruchus maculatus</name>
    <name type="common">Southern cowpea weevil</name>
    <name type="synonym">Pulse bruchid</name>
    <dbReference type="NCBI Taxonomy" id="64391"/>
    <lineage>
        <taxon>Eukaryota</taxon>
        <taxon>Metazoa</taxon>
        <taxon>Ecdysozoa</taxon>
        <taxon>Arthropoda</taxon>
        <taxon>Hexapoda</taxon>
        <taxon>Insecta</taxon>
        <taxon>Pterygota</taxon>
        <taxon>Neoptera</taxon>
        <taxon>Endopterygota</taxon>
        <taxon>Coleoptera</taxon>
        <taxon>Polyphaga</taxon>
        <taxon>Cucujiformia</taxon>
        <taxon>Chrysomeloidea</taxon>
        <taxon>Chrysomelidae</taxon>
        <taxon>Bruchinae</taxon>
        <taxon>Bruchini</taxon>
        <taxon>Callosobruchus</taxon>
    </lineage>
</organism>
<name>A0A653CTS9_CALMS</name>
<accession>A0A653CTS9</accession>
<dbReference type="EMBL" id="CAACVG010008872">
    <property type="protein sequence ID" value="VEN51304.1"/>
    <property type="molecule type" value="Genomic_DNA"/>
</dbReference>
<evidence type="ECO:0000313" key="2">
    <source>
        <dbReference type="Proteomes" id="UP000410492"/>
    </source>
</evidence>